<evidence type="ECO:0000259" key="2">
    <source>
        <dbReference type="PROSITE" id="PS51736"/>
    </source>
</evidence>
<dbReference type="Proteomes" id="UP001518925">
    <property type="component" value="Unassembled WGS sequence"/>
</dbReference>
<dbReference type="EMBL" id="JAFELM010000031">
    <property type="protein sequence ID" value="MBM6618347.1"/>
    <property type="molecule type" value="Genomic_DNA"/>
</dbReference>
<evidence type="ECO:0000313" key="4">
    <source>
        <dbReference type="Proteomes" id="UP001518925"/>
    </source>
</evidence>
<protein>
    <submittedName>
        <fullName evidence="3">Recombinase family protein</fullName>
    </submittedName>
</protein>
<organism evidence="3 4">
    <name type="scientific">Bacillus suaedaesalsae</name>
    <dbReference type="NCBI Taxonomy" id="2810349"/>
    <lineage>
        <taxon>Bacteria</taxon>
        <taxon>Bacillati</taxon>
        <taxon>Bacillota</taxon>
        <taxon>Bacilli</taxon>
        <taxon>Bacillales</taxon>
        <taxon>Bacillaceae</taxon>
        <taxon>Bacillus</taxon>
    </lineage>
</organism>
<dbReference type="Pfam" id="PF00239">
    <property type="entry name" value="Resolvase"/>
    <property type="match status" value="1"/>
</dbReference>
<dbReference type="SUPFAM" id="SSF53041">
    <property type="entry name" value="Resolvase-like"/>
    <property type="match status" value="1"/>
</dbReference>
<dbReference type="InterPro" id="IPR006119">
    <property type="entry name" value="Resolv_N"/>
</dbReference>
<evidence type="ECO:0000313" key="3">
    <source>
        <dbReference type="EMBL" id="MBM6618347.1"/>
    </source>
</evidence>
<dbReference type="InterPro" id="IPR036162">
    <property type="entry name" value="Resolvase-like_N_sf"/>
</dbReference>
<dbReference type="CDD" id="cd00338">
    <property type="entry name" value="Ser_Recombinase"/>
    <property type="match status" value="1"/>
</dbReference>
<dbReference type="PANTHER" id="PTHR30461:SF26">
    <property type="entry name" value="RESOLVASE HOMOLOG YNEB"/>
    <property type="match status" value="1"/>
</dbReference>
<dbReference type="PROSITE" id="PS51736">
    <property type="entry name" value="RECOMBINASES_3"/>
    <property type="match status" value="1"/>
</dbReference>
<accession>A0ABS2DIL8</accession>
<feature type="domain" description="Resolvase/invertase-type recombinase catalytic" evidence="2">
    <location>
        <begin position="2"/>
        <end position="147"/>
    </location>
</feature>
<dbReference type="InterPro" id="IPR050639">
    <property type="entry name" value="SSR_resolvase"/>
</dbReference>
<dbReference type="PANTHER" id="PTHR30461">
    <property type="entry name" value="DNA-INVERTASE FROM LAMBDOID PROPHAGE"/>
    <property type="match status" value="1"/>
</dbReference>
<comment type="similarity">
    <text evidence="1">Belongs to the site-specific recombinase resolvase family.</text>
</comment>
<comment type="caution">
    <text evidence="3">The sequence shown here is derived from an EMBL/GenBank/DDBJ whole genome shotgun (WGS) entry which is preliminary data.</text>
</comment>
<dbReference type="SMART" id="SM00857">
    <property type="entry name" value="Resolvase"/>
    <property type="match status" value="1"/>
</dbReference>
<keyword evidence="4" id="KW-1185">Reference proteome</keyword>
<evidence type="ECO:0000256" key="1">
    <source>
        <dbReference type="ARBA" id="ARBA00009913"/>
    </source>
</evidence>
<proteinExistence type="inferred from homology"/>
<name>A0ABS2DIL8_9BACI</name>
<dbReference type="Gene3D" id="3.40.50.1390">
    <property type="entry name" value="Resolvase, N-terminal catalytic domain"/>
    <property type="match status" value="1"/>
</dbReference>
<gene>
    <name evidence="3" type="ORF">JR050_11830</name>
</gene>
<sequence length="214" mass="24343">MNGMIYTRVSTDKESQDTSLQRQQEELMQLANLHNINVITSIMDKASGFDIDRDGIFEMIKVIKSRDVDVLLIQDETRLGRGNAKLALFHLLHKEGVSIYTSINQGEIELSDGDSMVLNIVSVVEEFQRKIHNLKISRGVQKAIRNGYSPTKNLDHSIASTGREKKEVPIDEIIRLRSNNLTFEEIAATLRGFGYNVSKATVNRRYLEYVKTTR</sequence>
<dbReference type="RefSeq" id="WP_204203708.1">
    <property type="nucleotide sequence ID" value="NZ_JAFELM010000031.1"/>
</dbReference>
<reference evidence="3 4" key="1">
    <citation type="submission" date="2021-02" db="EMBL/GenBank/DDBJ databases">
        <title>Bacillus sp. RD4P76, an endophyte from a halophyte.</title>
        <authorList>
            <person name="Sun J.-Q."/>
        </authorList>
    </citation>
    <scope>NUCLEOTIDE SEQUENCE [LARGE SCALE GENOMIC DNA]</scope>
    <source>
        <strain evidence="3 4">RD4P76</strain>
    </source>
</reference>